<evidence type="ECO:0000313" key="3">
    <source>
        <dbReference type="Proteomes" id="UP000018766"/>
    </source>
</evidence>
<proteinExistence type="predicted"/>
<gene>
    <name evidence="2" type="ORF">V757_08775</name>
</gene>
<sequence>MSQKYYRRYIMGLCVGLFYVSSVFALAKDQSKTIQAQQNNVIEQQDEGDDKQANSSDSVNQEEVVNQLAGKGDNLLVPERGIGKHNLIRIAYSAKERMGIYVYGEKVDKESWCQPKMNFFIQSSQPTYEKLTLIFHKLPDLLQTYCPKAEEIYWQFGGQPTVITFEGNSEKEKAWQLSLNSAYFVKELKKMEALLKQVGDQVVEMKNSLNIVE</sequence>
<accession>V8G101</accession>
<comment type="caution">
    <text evidence="2">The sequence shown here is derived from an EMBL/GenBank/DDBJ whole genome shotgun (WGS) entry which is preliminary data.</text>
</comment>
<keyword evidence="1" id="KW-0732">Signal</keyword>
<evidence type="ECO:0000256" key="1">
    <source>
        <dbReference type="SAM" id="SignalP"/>
    </source>
</evidence>
<keyword evidence="3" id="KW-1185">Reference proteome</keyword>
<organism evidence="2 3">
    <name type="scientific">Pelistega indica</name>
    <dbReference type="NCBI Taxonomy" id="1414851"/>
    <lineage>
        <taxon>Bacteria</taxon>
        <taxon>Pseudomonadati</taxon>
        <taxon>Pseudomonadota</taxon>
        <taxon>Betaproteobacteria</taxon>
        <taxon>Burkholderiales</taxon>
        <taxon>Alcaligenaceae</taxon>
        <taxon>Pelistega</taxon>
    </lineage>
</organism>
<feature type="signal peptide" evidence="1">
    <location>
        <begin position="1"/>
        <end position="27"/>
    </location>
</feature>
<dbReference type="EMBL" id="AYSV01000094">
    <property type="protein sequence ID" value="ETD69623.1"/>
    <property type="molecule type" value="Genomic_DNA"/>
</dbReference>
<reference evidence="2 3" key="1">
    <citation type="submission" date="2013-11" db="EMBL/GenBank/DDBJ databases">
        <title>Genomic analysis of Pelistega sp. HM-7.</title>
        <authorList>
            <person name="Kumbhare S.V."/>
            <person name="Shetty S.A."/>
            <person name="Sharma O."/>
            <person name="Dhotre D.P."/>
        </authorList>
    </citation>
    <scope>NUCLEOTIDE SEQUENCE [LARGE SCALE GENOMIC DNA]</scope>
    <source>
        <strain evidence="2 3">HM-7</strain>
    </source>
</reference>
<dbReference type="Proteomes" id="UP000018766">
    <property type="component" value="Unassembled WGS sequence"/>
</dbReference>
<dbReference type="RefSeq" id="WP_023951791.1">
    <property type="nucleotide sequence ID" value="NZ_AYSV01000094.1"/>
</dbReference>
<name>V8G101_9BURK</name>
<evidence type="ECO:0000313" key="2">
    <source>
        <dbReference type="EMBL" id="ETD69623.1"/>
    </source>
</evidence>
<dbReference type="AlphaFoldDB" id="V8G101"/>
<protein>
    <submittedName>
        <fullName evidence="2">Uncharacterized protein</fullName>
    </submittedName>
</protein>
<feature type="chain" id="PRO_5004768943" evidence="1">
    <location>
        <begin position="28"/>
        <end position="213"/>
    </location>
</feature>